<dbReference type="InterPro" id="IPR051448">
    <property type="entry name" value="CdaR-like_regulators"/>
</dbReference>
<feature type="region of interest" description="Disordered" evidence="2">
    <location>
        <begin position="88"/>
        <end position="110"/>
    </location>
</feature>
<feature type="compositionally biased region" description="Basic and acidic residues" evidence="2">
    <location>
        <begin position="88"/>
        <end position="106"/>
    </location>
</feature>
<dbReference type="InterPro" id="IPR042070">
    <property type="entry name" value="PucR_C-HTH_sf"/>
</dbReference>
<sequence>MTHSKTPTPATPPADPPPGRGGPVPSGPGGEVPGALAALADWAESQLPRLTEQVVATSVREMELYRSGVPREELRRSVEHNLRYIVEGLRDPDGPHDLTAPRETGRRRAHQDAPLPEVLRVYRLGFAAVWEVLTRTREAADPADPAGLVAAATVLWQLADEHAIAVTEAYRATTAELLVERRQRRAALVEALFTGQAGLAAGPWEIAELLGLHADADFAVVAAENTALAEGGLPRIEQRLAHRGIISAWRLTPTLQTGVVSLRPGQRAELLAILRESATTRTGVSPPYHSLRDTPRALHLAAAALAGLPVGGAAVHVFSDSPLAALVARDQEESERVAHHVLGAVLDLPAEDRTTLLETLQAWYDHQGSAEHAAERLFCHANTVRYRLRRIHELTGRSLARPYDVAELAAALRALDVGAGRARGGKPRH</sequence>
<dbReference type="Gene3D" id="1.10.10.2840">
    <property type="entry name" value="PucR C-terminal helix-turn-helix domain"/>
    <property type="match status" value="1"/>
</dbReference>
<organism evidence="6 7">
    <name type="scientific">Streptomyces polyrhachis</name>
    <dbReference type="NCBI Taxonomy" id="1282885"/>
    <lineage>
        <taxon>Bacteria</taxon>
        <taxon>Bacillati</taxon>
        <taxon>Actinomycetota</taxon>
        <taxon>Actinomycetes</taxon>
        <taxon>Kitasatosporales</taxon>
        <taxon>Streptomycetaceae</taxon>
        <taxon>Streptomyces</taxon>
    </lineage>
</organism>
<dbReference type="InterPro" id="IPR025751">
    <property type="entry name" value="RsbRD_N_dom"/>
</dbReference>
<evidence type="ECO:0000259" key="5">
    <source>
        <dbReference type="Pfam" id="PF17853"/>
    </source>
</evidence>
<reference evidence="7" key="1">
    <citation type="journal article" date="2019" name="Int. J. Syst. Evol. Microbiol.">
        <title>The Global Catalogue of Microorganisms (GCM) 10K type strain sequencing project: providing services to taxonomists for standard genome sequencing and annotation.</title>
        <authorList>
            <consortium name="The Broad Institute Genomics Platform"/>
            <consortium name="The Broad Institute Genome Sequencing Center for Infectious Disease"/>
            <person name="Wu L."/>
            <person name="Ma J."/>
        </authorList>
    </citation>
    <scope>NUCLEOTIDE SEQUENCE [LARGE SCALE GENOMIC DNA]</scope>
    <source>
        <strain evidence="7">CGMCC 1.13681</strain>
    </source>
</reference>
<dbReference type="EMBL" id="JBHSZO010000055">
    <property type="protein sequence ID" value="MFC7221222.1"/>
    <property type="molecule type" value="Genomic_DNA"/>
</dbReference>
<comment type="caution">
    <text evidence="6">The sequence shown here is derived from an EMBL/GenBank/DDBJ whole genome shotgun (WGS) entry which is preliminary data.</text>
</comment>
<evidence type="ECO:0000313" key="6">
    <source>
        <dbReference type="EMBL" id="MFC7221222.1"/>
    </source>
</evidence>
<evidence type="ECO:0000313" key="7">
    <source>
        <dbReference type="Proteomes" id="UP001596413"/>
    </source>
</evidence>
<protein>
    <submittedName>
        <fullName evidence="6">PucR family transcriptional regulator</fullName>
    </submittedName>
</protein>
<accession>A0ABW2GNN5</accession>
<proteinExistence type="inferred from homology"/>
<evidence type="ECO:0000259" key="3">
    <source>
        <dbReference type="Pfam" id="PF13556"/>
    </source>
</evidence>
<dbReference type="RefSeq" id="WP_386418431.1">
    <property type="nucleotide sequence ID" value="NZ_JBHSZO010000055.1"/>
</dbReference>
<feature type="region of interest" description="Disordered" evidence="2">
    <location>
        <begin position="1"/>
        <end position="34"/>
    </location>
</feature>
<evidence type="ECO:0000256" key="2">
    <source>
        <dbReference type="SAM" id="MobiDB-lite"/>
    </source>
</evidence>
<feature type="compositionally biased region" description="Gly residues" evidence="2">
    <location>
        <begin position="21"/>
        <end position="32"/>
    </location>
</feature>
<evidence type="ECO:0000259" key="4">
    <source>
        <dbReference type="Pfam" id="PF14361"/>
    </source>
</evidence>
<keyword evidence="7" id="KW-1185">Reference proteome</keyword>
<dbReference type="Pfam" id="PF17853">
    <property type="entry name" value="GGDEF_2"/>
    <property type="match status" value="1"/>
</dbReference>
<dbReference type="Pfam" id="PF14361">
    <property type="entry name" value="RsbRD_N"/>
    <property type="match status" value="1"/>
</dbReference>
<dbReference type="PANTHER" id="PTHR33744:SF1">
    <property type="entry name" value="DNA-BINDING TRANSCRIPTIONAL ACTIVATOR ADER"/>
    <property type="match status" value="1"/>
</dbReference>
<evidence type="ECO:0000256" key="1">
    <source>
        <dbReference type="ARBA" id="ARBA00006754"/>
    </source>
</evidence>
<dbReference type="Pfam" id="PF13556">
    <property type="entry name" value="HTH_30"/>
    <property type="match status" value="1"/>
</dbReference>
<feature type="compositionally biased region" description="Pro residues" evidence="2">
    <location>
        <begin position="9"/>
        <end position="20"/>
    </location>
</feature>
<gene>
    <name evidence="6" type="ORF">ACFQLX_24110</name>
</gene>
<dbReference type="InterPro" id="IPR025736">
    <property type="entry name" value="PucR_C-HTH_dom"/>
</dbReference>
<comment type="similarity">
    <text evidence="1">Belongs to the CdaR family.</text>
</comment>
<name>A0ABW2GNN5_9ACTN</name>
<feature type="domain" description="PucR C-terminal helix-turn-helix" evidence="3">
    <location>
        <begin position="356"/>
        <end position="414"/>
    </location>
</feature>
<dbReference type="PANTHER" id="PTHR33744">
    <property type="entry name" value="CARBOHYDRATE DIACID REGULATOR"/>
    <property type="match status" value="1"/>
</dbReference>
<dbReference type="Proteomes" id="UP001596413">
    <property type="component" value="Unassembled WGS sequence"/>
</dbReference>
<feature type="domain" description="RsbT co-antagonist protein RsbRD N-terminal" evidence="4">
    <location>
        <begin position="48"/>
        <end position="185"/>
    </location>
</feature>
<feature type="domain" description="CdaR GGDEF-like" evidence="5">
    <location>
        <begin position="205"/>
        <end position="305"/>
    </location>
</feature>
<dbReference type="InterPro" id="IPR041522">
    <property type="entry name" value="CdaR_GGDEF"/>
</dbReference>